<evidence type="ECO:0000313" key="2">
    <source>
        <dbReference type="Proteomes" id="UP001501729"/>
    </source>
</evidence>
<accession>A0AAV3UGF4</accession>
<proteinExistence type="predicted"/>
<sequence length="70" mass="7777">MVVGGAVDMVLDAACRRSLLAVVRIVILSGVEYFPRQKKANPDSIGSFWLRGRRGRVRVHTDPKNTTEIP</sequence>
<keyword evidence="2" id="KW-1185">Reference proteome</keyword>
<comment type="caution">
    <text evidence="1">The sequence shown here is derived from an EMBL/GenBank/DDBJ whole genome shotgun (WGS) entry which is preliminary data.</text>
</comment>
<gene>
    <name evidence="1" type="ORF">GCM10025751_21090</name>
</gene>
<dbReference type="EMBL" id="BAABKX010000003">
    <property type="protein sequence ID" value="GAA5048890.1"/>
    <property type="molecule type" value="Genomic_DNA"/>
</dbReference>
<dbReference type="AlphaFoldDB" id="A0AAV3UGF4"/>
<dbReference type="Proteomes" id="UP001501729">
    <property type="component" value="Unassembled WGS sequence"/>
</dbReference>
<reference evidence="1 2" key="1">
    <citation type="journal article" date="2019" name="Int. J. Syst. Evol. Microbiol.">
        <title>The Global Catalogue of Microorganisms (GCM) 10K type strain sequencing project: providing services to taxonomists for standard genome sequencing and annotation.</title>
        <authorList>
            <consortium name="The Broad Institute Genomics Platform"/>
            <consortium name="The Broad Institute Genome Sequencing Center for Infectious Disease"/>
            <person name="Wu L."/>
            <person name="Ma J."/>
        </authorList>
    </citation>
    <scope>NUCLEOTIDE SEQUENCE [LARGE SCALE GENOMIC DNA]</scope>
    <source>
        <strain evidence="1 2">JCM 17504</strain>
    </source>
</reference>
<protein>
    <submittedName>
        <fullName evidence="1">Uncharacterized protein</fullName>
    </submittedName>
</protein>
<organism evidence="1 2">
    <name type="scientific">Haladaptatus pallidirubidus</name>
    <dbReference type="NCBI Taxonomy" id="1008152"/>
    <lineage>
        <taxon>Archaea</taxon>
        <taxon>Methanobacteriati</taxon>
        <taxon>Methanobacteriota</taxon>
        <taxon>Stenosarchaea group</taxon>
        <taxon>Halobacteria</taxon>
        <taxon>Halobacteriales</taxon>
        <taxon>Haladaptataceae</taxon>
        <taxon>Haladaptatus</taxon>
    </lineage>
</organism>
<name>A0AAV3UGF4_9EURY</name>
<evidence type="ECO:0000313" key="1">
    <source>
        <dbReference type="EMBL" id="GAA5048890.1"/>
    </source>
</evidence>